<dbReference type="PANTHER" id="PTHR46494:SF3">
    <property type="entry name" value="ZINC TRANSPORT PROTEIN ZNTB"/>
    <property type="match status" value="1"/>
</dbReference>
<keyword evidence="7" id="KW-0862">Zinc</keyword>
<protein>
    <submittedName>
        <fullName evidence="13">CorA-like Mg2+ transporter protein</fullName>
    </submittedName>
</protein>
<keyword evidence="3" id="KW-0813">Transport</keyword>
<reference evidence="13 14" key="1">
    <citation type="journal article" date="2006" name="Nat. Biotechnol.">
        <title>Genome sequence of the ubiquitous hydrocarbon-degrading marine bacterium Alcanivorax borkumensis.</title>
        <authorList>
            <person name="Schneiker S."/>
            <person name="Martins dos Santos V.A.P."/>
            <person name="Bartels D."/>
            <person name="Bekel T."/>
            <person name="Brecht M."/>
            <person name="Buhrmester J."/>
            <person name="Chernikova T.N."/>
            <person name="Denaro R."/>
            <person name="Ferrer M."/>
            <person name="Gertler C."/>
            <person name="Goesmann A."/>
            <person name="Golyshina O.V."/>
            <person name="Kaminski F."/>
            <person name="Khachane A.N."/>
            <person name="Lang S."/>
            <person name="Linke B."/>
            <person name="McHardy A.C."/>
            <person name="Meyer F."/>
            <person name="Nechitaylo T."/>
            <person name="Puehler A."/>
            <person name="Regenhardt D."/>
            <person name="Rupp O."/>
            <person name="Sabirova J.S."/>
            <person name="Selbitschka W."/>
            <person name="Yakimov M.M."/>
            <person name="Timmis K.N."/>
            <person name="Vorhoelter F.-J."/>
            <person name="Weidner S."/>
            <person name="Kaiser O."/>
            <person name="Golyshin P.N."/>
        </authorList>
    </citation>
    <scope>NUCLEOTIDE SEQUENCE [LARGE SCALE GENOMIC DNA]</scope>
    <source>
        <strain evidence="14">ATCC 700651 / DSM 11573 / NCIMB 13689 / SK2</strain>
    </source>
</reference>
<keyword evidence="11" id="KW-0175">Coiled coil</keyword>
<dbReference type="Gene3D" id="3.30.460.20">
    <property type="entry name" value="CorA soluble domain-like"/>
    <property type="match status" value="1"/>
</dbReference>
<dbReference type="InterPro" id="IPR002523">
    <property type="entry name" value="MgTranspt_CorA/ZnTranspt_ZntB"/>
</dbReference>
<evidence type="ECO:0000256" key="7">
    <source>
        <dbReference type="ARBA" id="ARBA00022833"/>
    </source>
</evidence>
<comment type="subcellular location">
    <subcellularLocation>
        <location evidence="1">Cell membrane</location>
        <topology evidence="1">Multi-pass membrane protein</topology>
    </subcellularLocation>
</comment>
<dbReference type="KEGG" id="abo:ABO_1186"/>
<organism evidence="13 14">
    <name type="scientific">Alcanivorax borkumensis (strain ATCC 700651 / DSM 11573 / NCIMB 13689 / SK2)</name>
    <dbReference type="NCBI Taxonomy" id="393595"/>
    <lineage>
        <taxon>Bacteria</taxon>
        <taxon>Pseudomonadati</taxon>
        <taxon>Pseudomonadota</taxon>
        <taxon>Gammaproteobacteria</taxon>
        <taxon>Oceanospirillales</taxon>
        <taxon>Alcanivoracaceae</taxon>
        <taxon>Alcanivorax</taxon>
    </lineage>
</organism>
<keyword evidence="14" id="KW-1185">Reference proteome</keyword>
<dbReference type="GO" id="GO:0015087">
    <property type="term" value="F:cobalt ion transmembrane transporter activity"/>
    <property type="evidence" value="ECO:0007669"/>
    <property type="project" value="TreeGrafter"/>
</dbReference>
<dbReference type="GO" id="GO:0015095">
    <property type="term" value="F:magnesium ion transmembrane transporter activity"/>
    <property type="evidence" value="ECO:0007669"/>
    <property type="project" value="TreeGrafter"/>
</dbReference>
<dbReference type="Pfam" id="PF01544">
    <property type="entry name" value="CorA"/>
    <property type="match status" value="1"/>
</dbReference>
<dbReference type="eggNOG" id="COG0598">
    <property type="taxonomic scope" value="Bacteria"/>
</dbReference>
<dbReference type="AlphaFoldDB" id="Q0VQB4"/>
<dbReference type="CDD" id="cd12833">
    <property type="entry name" value="ZntB-like_1"/>
    <property type="match status" value="1"/>
</dbReference>
<evidence type="ECO:0000256" key="3">
    <source>
        <dbReference type="ARBA" id="ARBA00022448"/>
    </source>
</evidence>
<feature type="transmembrane region" description="Helical" evidence="12">
    <location>
        <begin position="260"/>
        <end position="284"/>
    </location>
</feature>
<dbReference type="STRING" id="393595.ABO_1186"/>
<proteinExistence type="inferred from homology"/>
<dbReference type="InterPro" id="IPR045863">
    <property type="entry name" value="CorA_TM1_TM2"/>
</dbReference>
<evidence type="ECO:0000256" key="9">
    <source>
        <dbReference type="ARBA" id="ARBA00023065"/>
    </source>
</evidence>
<feature type="transmembrane region" description="Helical" evidence="12">
    <location>
        <begin position="296"/>
        <end position="315"/>
    </location>
</feature>
<evidence type="ECO:0000256" key="4">
    <source>
        <dbReference type="ARBA" id="ARBA00022475"/>
    </source>
</evidence>
<evidence type="ECO:0000256" key="12">
    <source>
        <dbReference type="SAM" id="Phobius"/>
    </source>
</evidence>
<dbReference type="SUPFAM" id="SSF144083">
    <property type="entry name" value="Magnesium transport protein CorA, transmembrane region"/>
    <property type="match status" value="1"/>
</dbReference>
<dbReference type="Proteomes" id="UP000008871">
    <property type="component" value="Chromosome"/>
</dbReference>
<accession>Q0VQB4</accession>
<evidence type="ECO:0000256" key="8">
    <source>
        <dbReference type="ARBA" id="ARBA00022989"/>
    </source>
</evidence>
<dbReference type="EMBL" id="AM286690">
    <property type="protein sequence ID" value="CAL16634.1"/>
    <property type="molecule type" value="Genomic_DNA"/>
</dbReference>
<evidence type="ECO:0000256" key="2">
    <source>
        <dbReference type="ARBA" id="ARBA00009765"/>
    </source>
</evidence>
<evidence type="ECO:0000313" key="14">
    <source>
        <dbReference type="Proteomes" id="UP000008871"/>
    </source>
</evidence>
<evidence type="ECO:0000313" key="13">
    <source>
        <dbReference type="EMBL" id="CAL16634.1"/>
    </source>
</evidence>
<sequence length="320" mass="35858">MRMNESHWLKIALTLDGQGGASPLDAQVSLNETVPYWVHLDYSQPESQHWLEQQDIAPMVISALTTMETRPRVTEVAGGLLVYLRGVNLHPGARPEDMIALRLWVGPKGLVSTQKRALLSLITVQEELERGEGPADIPGLVARLVDQLIWRMEDVIENLESEVEDCALSIEESPTISLTPRLSQIRRRSITLRRFFAPQREALMKLQNESMFAGGDALLLREAGDRLQRLLEDLDAAREHATLLQEEVFSVQNEAINDRMYLLAMITALFLPLGFLTGLFGINVGGLPGVDDPAGFWWFMAGIGVVSLGVLVWMLKRRWL</sequence>
<keyword evidence="6 12" id="KW-0812">Transmembrane</keyword>
<feature type="coiled-coil region" evidence="11">
    <location>
        <begin position="220"/>
        <end position="247"/>
    </location>
</feature>
<dbReference type="HOGENOM" id="CLU_007127_2_0_6"/>
<evidence type="ECO:0000256" key="10">
    <source>
        <dbReference type="ARBA" id="ARBA00023136"/>
    </source>
</evidence>
<keyword evidence="4" id="KW-1003">Cell membrane</keyword>
<dbReference type="Gene3D" id="1.20.58.340">
    <property type="entry name" value="Magnesium transport protein CorA, transmembrane region"/>
    <property type="match status" value="2"/>
</dbReference>
<dbReference type="GO" id="GO:0005886">
    <property type="term" value="C:plasma membrane"/>
    <property type="evidence" value="ECO:0007669"/>
    <property type="project" value="UniProtKB-SubCell"/>
</dbReference>
<name>Q0VQB4_ALCBS</name>
<evidence type="ECO:0000256" key="1">
    <source>
        <dbReference type="ARBA" id="ARBA00004651"/>
    </source>
</evidence>
<dbReference type="GO" id="GO:0000287">
    <property type="term" value="F:magnesium ion binding"/>
    <property type="evidence" value="ECO:0007669"/>
    <property type="project" value="TreeGrafter"/>
</dbReference>
<keyword evidence="9" id="KW-0406">Ion transport</keyword>
<comment type="similarity">
    <text evidence="2">Belongs to the CorA metal ion transporter (MIT) (TC 1.A.35) family.</text>
</comment>
<keyword evidence="5" id="KW-0997">Cell inner membrane</keyword>
<dbReference type="PANTHER" id="PTHR46494">
    <property type="entry name" value="CORA FAMILY METAL ION TRANSPORTER (EUROFUNG)"/>
    <property type="match status" value="1"/>
</dbReference>
<evidence type="ECO:0000256" key="5">
    <source>
        <dbReference type="ARBA" id="ARBA00022519"/>
    </source>
</evidence>
<keyword evidence="10 12" id="KW-0472">Membrane</keyword>
<dbReference type="GO" id="GO:0050897">
    <property type="term" value="F:cobalt ion binding"/>
    <property type="evidence" value="ECO:0007669"/>
    <property type="project" value="TreeGrafter"/>
</dbReference>
<evidence type="ECO:0000256" key="11">
    <source>
        <dbReference type="SAM" id="Coils"/>
    </source>
</evidence>
<dbReference type="SUPFAM" id="SSF143865">
    <property type="entry name" value="CorA soluble domain-like"/>
    <property type="match status" value="1"/>
</dbReference>
<dbReference type="InterPro" id="IPR045861">
    <property type="entry name" value="CorA_cytoplasmic_dom"/>
</dbReference>
<keyword evidence="8 12" id="KW-1133">Transmembrane helix</keyword>
<evidence type="ECO:0000256" key="6">
    <source>
        <dbReference type="ARBA" id="ARBA00022692"/>
    </source>
</evidence>
<gene>
    <name evidence="13" type="ordered locus">ABO_1186</name>
</gene>